<reference evidence="4 5" key="1">
    <citation type="submission" date="2015-09" db="EMBL/GenBank/DDBJ databases">
        <title>Draft genome of a European isolate of the apple canker pathogen Neonectria ditissima.</title>
        <authorList>
            <person name="Gomez-Cortecero A."/>
            <person name="Harrison R.J."/>
            <person name="Armitage A.D."/>
        </authorList>
    </citation>
    <scope>NUCLEOTIDE SEQUENCE [LARGE SCALE GENOMIC DNA]</scope>
    <source>
        <strain evidence="4 5">R09/05</strain>
    </source>
</reference>
<dbReference type="CDD" id="cd01629">
    <property type="entry name" value="HAD_EP"/>
    <property type="match status" value="1"/>
</dbReference>
<dbReference type="SUPFAM" id="SSF56784">
    <property type="entry name" value="HAD-like"/>
    <property type="match status" value="1"/>
</dbReference>
<dbReference type="OrthoDB" id="272500at2759"/>
<dbReference type="Gene3D" id="3.40.50.1000">
    <property type="entry name" value="HAD superfamily/HAD-like"/>
    <property type="match status" value="1"/>
</dbReference>
<dbReference type="InterPro" id="IPR023214">
    <property type="entry name" value="HAD_sf"/>
</dbReference>
<gene>
    <name evidence="4" type="ORF">AK830_g10487</name>
</gene>
<dbReference type="Proteomes" id="UP000050424">
    <property type="component" value="Unassembled WGS sequence"/>
</dbReference>
<keyword evidence="1" id="KW-0028">Amino-acid biosynthesis</keyword>
<dbReference type="Pfam" id="PF00702">
    <property type="entry name" value="Hydrolase"/>
    <property type="match status" value="1"/>
</dbReference>
<evidence type="ECO:0000256" key="1">
    <source>
        <dbReference type="ARBA" id="ARBA00022605"/>
    </source>
</evidence>
<comment type="caution">
    <text evidence="4">The sequence shown here is derived from an EMBL/GenBank/DDBJ whole genome shotgun (WGS) entry which is preliminary data.</text>
</comment>
<dbReference type="PANTHER" id="PTHR20371">
    <property type="entry name" value="ENOLASE-PHOSPHATASE E1"/>
    <property type="match status" value="1"/>
</dbReference>
<dbReference type="InterPro" id="IPR023943">
    <property type="entry name" value="Enolase-ppase_E1"/>
</dbReference>
<evidence type="ECO:0000256" key="2">
    <source>
        <dbReference type="ARBA" id="ARBA00022801"/>
    </source>
</evidence>
<dbReference type="STRING" id="78410.A0A0P7BAG1"/>
<dbReference type="GO" id="GO:0019509">
    <property type="term" value="P:L-methionine salvage from methylthioadenosine"/>
    <property type="evidence" value="ECO:0007669"/>
    <property type="project" value="EnsemblFungi"/>
</dbReference>
<proteinExistence type="predicted"/>
<evidence type="ECO:0000313" key="5">
    <source>
        <dbReference type="Proteomes" id="UP000050424"/>
    </source>
</evidence>
<dbReference type="NCBIfam" id="TIGR01691">
    <property type="entry name" value="enolase-ppase"/>
    <property type="match status" value="1"/>
</dbReference>
<organism evidence="4 5">
    <name type="scientific">Neonectria ditissima</name>
    <dbReference type="NCBI Taxonomy" id="78410"/>
    <lineage>
        <taxon>Eukaryota</taxon>
        <taxon>Fungi</taxon>
        <taxon>Dikarya</taxon>
        <taxon>Ascomycota</taxon>
        <taxon>Pezizomycotina</taxon>
        <taxon>Sordariomycetes</taxon>
        <taxon>Hypocreomycetidae</taxon>
        <taxon>Hypocreales</taxon>
        <taxon>Nectriaceae</taxon>
        <taxon>Neonectria</taxon>
    </lineage>
</organism>
<protein>
    <submittedName>
        <fullName evidence="4">Enolase-phosphatase E1</fullName>
    </submittedName>
</protein>
<name>A0A0P7BAG1_9HYPO</name>
<accession>A0A0P7BAG1</accession>
<sequence length="260" mass="28437">MAPSIAETDILVFDIEGTVCPISFVKDVLLCPTSSSASLLCCCVADLGSSSRQFPYALEALPKVLDREWDTPAFAPYRNAFPAEYRDSRSDLEAHVRDLIARDVKISYLKALQGHLWEQGYASGEIRAPLFPDVAPFLKAADAAGKKIIIYSSGSVPAQKLLFGHTNADPSDLKPLISDWFDTVNAGPKMDVASYATILSNYPDISPERWLFLSDNLLEVDAALQSGMRSFPVTRPGNAPLPPDHHLSKLVLSEFTYDSA</sequence>
<dbReference type="GO" id="GO:0000287">
    <property type="term" value="F:magnesium ion binding"/>
    <property type="evidence" value="ECO:0007669"/>
    <property type="project" value="InterPro"/>
</dbReference>
<keyword evidence="3" id="KW-0486">Methionine biosynthesis</keyword>
<dbReference type="GO" id="GO:0043874">
    <property type="term" value="F:acireductone synthase activity"/>
    <property type="evidence" value="ECO:0007669"/>
    <property type="project" value="InterPro"/>
</dbReference>
<dbReference type="AlphaFoldDB" id="A0A0P7BAG1"/>
<dbReference type="Gene3D" id="1.10.720.60">
    <property type="match status" value="1"/>
</dbReference>
<evidence type="ECO:0000256" key="3">
    <source>
        <dbReference type="ARBA" id="ARBA00023167"/>
    </source>
</evidence>
<dbReference type="EMBL" id="LKCW01000219">
    <property type="protein sequence ID" value="KPM36081.1"/>
    <property type="molecule type" value="Genomic_DNA"/>
</dbReference>
<evidence type="ECO:0000313" key="4">
    <source>
        <dbReference type="EMBL" id="KPM36081.1"/>
    </source>
</evidence>
<dbReference type="InterPro" id="IPR036412">
    <property type="entry name" value="HAD-like_sf"/>
</dbReference>
<keyword evidence="5" id="KW-1185">Reference proteome</keyword>
<dbReference type="PANTHER" id="PTHR20371:SF1">
    <property type="entry name" value="ENOLASE-PHOSPHATASE E1"/>
    <property type="match status" value="1"/>
</dbReference>
<keyword evidence="2" id="KW-0378">Hydrolase</keyword>